<feature type="region of interest" description="Disordered" evidence="1">
    <location>
        <begin position="546"/>
        <end position="587"/>
    </location>
</feature>
<reference evidence="2" key="1">
    <citation type="submission" date="2020-03" db="EMBL/GenBank/DDBJ databases">
        <title>The deep terrestrial virosphere.</title>
        <authorList>
            <person name="Holmfeldt K."/>
            <person name="Nilsson E."/>
            <person name="Simone D."/>
            <person name="Lopez-Fernandez M."/>
            <person name="Wu X."/>
            <person name="de Brujin I."/>
            <person name="Lundin D."/>
            <person name="Andersson A."/>
            <person name="Bertilsson S."/>
            <person name="Dopson M."/>
        </authorList>
    </citation>
    <scope>NUCLEOTIDE SEQUENCE</scope>
    <source>
        <strain evidence="2">MM415B02196</strain>
    </source>
</reference>
<protein>
    <submittedName>
        <fullName evidence="2">Uncharacterized protein</fullName>
    </submittedName>
</protein>
<proteinExistence type="predicted"/>
<feature type="compositionally biased region" description="Polar residues" evidence="1">
    <location>
        <begin position="571"/>
        <end position="583"/>
    </location>
</feature>
<gene>
    <name evidence="2" type="ORF">MM415B02196_0005</name>
</gene>
<evidence type="ECO:0000256" key="1">
    <source>
        <dbReference type="SAM" id="MobiDB-lite"/>
    </source>
</evidence>
<dbReference type="EMBL" id="MT142586">
    <property type="protein sequence ID" value="QJA85637.1"/>
    <property type="molecule type" value="Genomic_DNA"/>
</dbReference>
<dbReference type="AlphaFoldDB" id="A0A6M3KU80"/>
<evidence type="ECO:0000313" key="2">
    <source>
        <dbReference type="EMBL" id="QJA85637.1"/>
    </source>
</evidence>
<name>A0A6M3KU80_9ZZZZ</name>
<accession>A0A6M3KU80</accession>
<organism evidence="2">
    <name type="scientific">viral metagenome</name>
    <dbReference type="NCBI Taxonomy" id="1070528"/>
    <lineage>
        <taxon>unclassified sequences</taxon>
        <taxon>metagenomes</taxon>
        <taxon>organismal metagenomes</taxon>
    </lineage>
</organism>
<sequence>MSEITARKLSLAVKAGFDRLKTYRRARAMFIKTYVPQYYSKMSGITGELPINLIFNAIRVTIPNIIMKNPLNKVVTEIIPYKRYAETLSLGLDFNQKKMKLKNILRAGTVDTFFGMGIYKTGISQSGQVLNEDNRFIDPGQLYTDIVDLDNFTMDPTCFRREEATFLGDRIRVPRQILLDMDGVNHDLVLQLPKYNVQTGSDKGIHTLTQTQLQSIDVQNLQDFVYVVEIFVPKANAVAIIPDPYVKTFDEFLSIKDFYGPDDGPYTFETLTPVVPNNPLPIAPVGVWYDLADAANRMFKKIMDQADRQRDVVVFDPAQSDTAQDILDADDGEYIAAQDPKAVNVLSLGGQRKENEGMMNQLQLWFNYMSGNPDQMAGLKSDANTATQADILYSNANIGIEDTKQIIYDTAADISSKQAWYMHNDPLLRQILCKRNPGDEQEQIILTPEQQEGDWLDYSFEIVPKSMAILNPQIRSKRLIEFATNLLPAAASTAMLMLQMGVPFNLQGYITMMAEELDIGPWVQDLFNDPQFTARLELMMAMGPQPAGKGNPTSAAGVRQNKGFPGKTKIRSLSGQVNSQRQQGGALRQEVYDAIRN</sequence>